<keyword evidence="10 12" id="KW-0704">Schiff base</keyword>
<evidence type="ECO:0000256" key="3">
    <source>
        <dbReference type="ARBA" id="ARBA00007592"/>
    </source>
</evidence>
<keyword evidence="8 12" id="KW-0457">Lysine biosynthesis</keyword>
<dbReference type="STRING" id="82801.SAMN04488506_1147"/>
<dbReference type="GO" id="GO:0008840">
    <property type="term" value="F:4-hydroxy-tetrahydrodipicolinate synthase activity"/>
    <property type="evidence" value="ECO:0007669"/>
    <property type="project" value="UniProtKB-UniRule"/>
</dbReference>
<protein>
    <recommendedName>
        <fullName evidence="4 12">4-hydroxy-tetrahydrodipicolinate synthase</fullName>
        <shortName evidence="12">HTPA synthase</shortName>
        <ecNumber evidence="4 12">4.3.3.7</ecNumber>
    </recommendedName>
</protein>
<dbReference type="EC" id="4.3.3.7" evidence="4 12"/>
<dbReference type="InterPro" id="IPR020625">
    <property type="entry name" value="Schiff_base-form_aldolases_AS"/>
</dbReference>
<keyword evidence="17" id="KW-1185">Reference proteome</keyword>
<evidence type="ECO:0000256" key="8">
    <source>
        <dbReference type="ARBA" id="ARBA00023154"/>
    </source>
</evidence>
<reference evidence="16 17" key="1">
    <citation type="submission" date="2016-10" db="EMBL/GenBank/DDBJ databases">
        <authorList>
            <person name="de Groot N.N."/>
        </authorList>
    </citation>
    <scope>NUCLEOTIDE SEQUENCE [LARGE SCALE GENOMIC DNA]</scope>
    <source>
        <strain evidence="16 17">DSM 20581</strain>
    </source>
</reference>
<dbReference type="Proteomes" id="UP000199136">
    <property type="component" value="Unassembled WGS sequence"/>
</dbReference>
<dbReference type="EMBL" id="FOXW01000003">
    <property type="protein sequence ID" value="SFQ24061.1"/>
    <property type="molecule type" value="Genomic_DNA"/>
</dbReference>
<feature type="active site" description="Schiff-base intermediate with substrate" evidence="12 14">
    <location>
        <position position="165"/>
    </location>
</feature>
<dbReference type="InterPro" id="IPR002220">
    <property type="entry name" value="DapA-like"/>
</dbReference>
<dbReference type="InterPro" id="IPR005263">
    <property type="entry name" value="DapA"/>
</dbReference>
<dbReference type="PRINTS" id="PR00146">
    <property type="entry name" value="DHPICSNTHASE"/>
</dbReference>
<dbReference type="GO" id="GO:0019877">
    <property type="term" value="P:diaminopimelate biosynthetic process"/>
    <property type="evidence" value="ECO:0007669"/>
    <property type="project" value="UniProtKB-UniRule"/>
</dbReference>
<feature type="site" description="Part of a proton relay during catalysis" evidence="12">
    <location>
        <position position="47"/>
    </location>
</feature>
<dbReference type="GO" id="GO:0005829">
    <property type="term" value="C:cytosol"/>
    <property type="evidence" value="ECO:0007669"/>
    <property type="project" value="TreeGrafter"/>
</dbReference>
<evidence type="ECO:0000256" key="9">
    <source>
        <dbReference type="ARBA" id="ARBA00023239"/>
    </source>
</evidence>
<evidence type="ECO:0000256" key="7">
    <source>
        <dbReference type="ARBA" id="ARBA00022915"/>
    </source>
</evidence>
<keyword evidence="6 12" id="KW-0028">Amino-acid biosynthesis</keyword>
<proteinExistence type="inferred from homology"/>
<evidence type="ECO:0000256" key="5">
    <source>
        <dbReference type="ARBA" id="ARBA00022490"/>
    </source>
</evidence>
<evidence type="ECO:0000256" key="12">
    <source>
        <dbReference type="HAMAP-Rule" id="MF_00418"/>
    </source>
</evidence>
<evidence type="ECO:0000256" key="15">
    <source>
        <dbReference type="PIRSR" id="PIRSR001365-2"/>
    </source>
</evidence>
<evidence type="ECO:0000256" key="14">
    <source>
        <dbReference type="PIRSR" id="PIRSR001365-1"/>
    </source>
</evidence>
<evidence type="ECO:0000256" key="10">
    <source>
        <dbReference type="ARBA" id="ARBA00023270"/>
    </source>
</evidence>
<comment type="caution">
    <text evidence="12">Was originally thought to be a dihydrodipicolinate synthase (DHDPS), catalyzing the condensation of (S)-aspartate-beta-semialdehyde [(S)-ASA] and pyruvate to dihydrodipicolinate (DHDP). However, it was shown in E.coli that the product of the enzymatic reaction is not dihydrodipicolinate but in fact (4S)-4-hydroxy-2,3,4,5-tetrahydro-(2S)-dipicolinic acid (HTPA), and that the consecutive dehydration reaction leading to DHDP is not spontaneous but catalyzed by DapB.</text>
</comment>
<dbReference type="PROSITE" id="PS00665">
    <property type="entry name" value="DHDPS_1"/>
    <property type="match status" value="1"/>
</dbReference>
<dbReference type="NCBIfam" id="TIGR00674">
    <property type="entry name" value="dapA"/>
    <property type="match status" value="1"/>
</dbReference>
<dbReference type="GO" id="GO:0009089">
    <property type="term" value="P:lysine biosynthetic process via diaminopimelate"/>
    <property type="evidence" value="ECO:0007669"/>
    <property type="project" value="UniProtKB-UniRule"/>
</dbReference>
<feature type="binding site" evidence="12 15">
    <location>
        <position position="206"/>
    </location>
    <ligand>
        <name>pyruvate</name>
        <dbReference type="ChEBI" id="CHEBI:15361"/>
    </ligand>
</feature>
<dbReference type="PANTHER" id="PTHR12128:SF66">
    <property type="entry name" value="4-HYDROXY-2-OXOGLUTARATE ALDOLASE, MITOCHONDRIAL"/>
    <property type="match status" value="1"/>
</dbReference>
<comment type="pathway">
    <text evidence="2 12">Amino-acid biosynthesis; L-lysine biosynthesis via DAP pathway; (S)-tetrahydrodipicolinate from L-aspartate: step 3/4.</text>
</comment>
<comment type="function">
    <text evidence="1 12">Catalyzes the condensation of (S)-aspartate-beta-semialdehyde [(S)-ASA] and pyruvate to 4-hydroxy-tetrahydrodipicolinate (HTPA).</text>
</comment>
<keyword evidence="7 12" id="KW-0220">Diaminopimelate biosynthesis</keyword>
<sequence>MDIQQASIITAMVTPFDHENNIDFSKLEKLIDHLIATGTQGIVVGGTTGESPTLSHDEKLTLYQQTVEFAAGRVPIIAGTGSNNTAETISFTQEVAKIKGIDAALVVTPYYNKPNQAGLYAHFEAVAKSTDLPIIIYNVPGRTSVSIEPATTIRLSAIETIIGVKECVGIEAMSEIISHTDADFLVYTGEDALSLPAKAIGANGVISVASQVFGKEMKEMYDAFEAGKLTEAAKLSRELIPKMDALFSVPSPAPTKFLLNHQGIDVGGVRLPLVECTTEEEKVILSTCIK</sequence>
<feature type="site" description="Part of a proton relay during catalysis" evidence="12">
    <location>
        <position position="111"/>
    </location>
</feature>
<evidence type="ECO:0000313" key="16">
    <source>
        <dbReference type="EMBL" id="SFQ24061.1"/>
    </source>
</evidence>
<dbReference type="SMART" id="SM01130">
    <property type="entry name" value="DHDPS"/>
    <property type="match status" value="1"/>
</dbReference>
<evidence type="ECO:0000256" key="2">
    <source>
        <dbReference type="ARBA" id="ARBA00005120"/>
    </source>
</evidence>
<dbReference type="Gene3D" id="3.20.20.70">
    <property type="entry name" value="Aldolase class I"/>
    <property type="match status" value="1"/>
</dbReference>
<dbReference type="InterPro" id="IPR020624">
    <property type="entry name" value="Schiff_base-form_aldolases_CS"/>
</dbReference>
<dbReference type="InterPro" id="IPR013785">
    <property type="entry name" value="Aldolase_TIM"/>
</dbReference>
<evidence type="ECO:0000256" key="6">
    <source>
        <dbReference type="ARBA" id="ARBA00022605"/>
    </source>
</evidence>
<organism evidence="16 17">
    <name type="scientific">Desemzia incerta</name>
    <dbReference type="NCBI Taxonomy" id="82801"/>
    <lineage>
        <taxon>Bacteria</taxon>
        <taxon>Bacillati</taxon>
        <taxon>Bacillota</taxon>
        <taxon>Bacilli</taxon>
        <taxon>Lactobacillales</taxon>
        <taxon>Carnobacteriaceae</taxon>
        <taxon>Desemzia</taxon>
    </lineage>
</organism>
<dbReference type="UniPathway" id="UPA00034">
    <property type="reaction ID" value="UER00017"/>
</dbReference>
<dbReference type="Pfam" id="PF00701">
    <property type="entry name" value="DHDPS"/>
    <property type="match status" value="1"/>
</dbReference>
<dbReference type="PANTHER" id="PTHR12128">
    <property type="entry name" value="DIHYDRODIPICOLINATE SYNTHASE"/>
    <property type="match status" value="1"/>
</dbReference>
<comment type="subcellular location">
    <subcellularLocation>
        <location evidence="12">Cytoplasm</location>
    </subcellularLocation>
</comment>
<evidence type="ECO:0000256" key="13">
    <source>
        <dbReference type="PIRNR" id="PIRNR001365"/>
    </source>
</evidence>
<dbReference type="PROSITE" id="PS00666">
    <property type="entry name" value="DHDPS_2"/>
    <property type="match status" value="1"/>
</dbReference>
<dbReference type="PIRSF" id="PIRSF001365">
    <property type="entry name" value="DHDPS"/>
    <property type="match status" value="1"/>
</dbReference>
<accession>A0A1I5WWQ7</accession>
<feature type="active site" description="Proton donor/acceptor" evidence="12 14">
    <location>
        <position position="137"/>
    </location>
</feature>
<gene>
    <name evidence="12" type="primary">dapA</name>
    <name evidence="16" type="ORF">SAMN04488506_1147</name>
</gene>
<keyword evidence="9 12" id="KW-0456">Lyase</keyword>
<comment type="subunit">
    <text evidence="12">Homotetramer; dimer of dimers.</text>
</comment>
<evidence type="ECO:0000256" key="4">
    <source>
        <dbReference type="ARBA" id="ARBA00012086"/>
    </source>
</evidence>
<evidence type="ECO:0000313" key="17">
    <source>
        <dbReference type="Proteomes" id="UP000199136"/>
    </source>
</evidence>
<dbReference type="SUPFAM" id="SSF51569">
    <property type="entry name" value="Aldolase"/>
    <property type="match status" value="1"/>
</dbReference>
<name>A0A1I5WWQ7_9LACT</name>
<feature type="binding site" evidence="12 15">
    <location>
        <position position="48"/>
    </location>
    <ligand>
        <name>pyruvate</name>
        <dbReference type="ChEBI" id="CHEBI:15361"/>
    </ligand>
</feature>
<keyword evidence="5 12" id="KW-0963">Cytoplasm</keyword>
<dbReference type="AlphaFoldDB" id="A0A1I5WWQ7"/>
<comment type="catalytic activity">
    <reaction evidence="11 12">
        <text>L-aspartate 4-semialdehyde + pyruvate = (2S,4S)-4-hydroxy-2,3,4,5-tetrahydrodipicolinate + H2O + H(+)</text>
        <dbReference type="Rhea" id="RHEA:34171"/>
        <dbReference type="ChEBI" id="CHEBI:15361"/>
        <dbReference type="ChEBI" id="CHEBI:15377"/>
        <dbReference type="ChEBI" id="CHEBI:15378"/>
        <dbReference type="ChEBI" id="CHEBI:67139"/>
        <dbReference type="ChEBI" id="CHEBI:537519"/>
        <dbReference type="EC" id="4.3.3.7"/>
    </reaction>
</comment>
<comment type="similarity">
    <text evidence="3 12 13">Belongs to the DapA family.</text>
</comment>
<evidence type="ECO:0000256" key="11">
    <source>
        <dbReference type="ARBA" id="ARBA00047836"/>
    </source>
</evidence>
<dbReference type="CDD" id="cd00950">
    <property type="entry name" value="DHDPS"/>
    <property type="match status" value="1"/>
</dbReference>
<dbReference type="OrthoDB" id="9782828at2"/>
<dbReference type="RefSeq" id="WP_092480196.1">
    <property type="nucleotide sequence ID" value="NZ_FOXW01000003.1"/>
</dbReference>
<evidence type="ECO:0000256" key="1">
    <source>
        <dbReference type="ARBA" id="ARBA00003294"/>
    </source>
</evidence>
<dbReference type="HAMAP" id="MF_00418">
    <property type="entry name" value="DapA"/>
    <property type="match status" value="1"/>
</dbReference>